<feature type="compositionally biased region" description="Acidic residues" evidence="1">
    <location>
        <begin position="46"/>
        <end position="62"/>
    </location>
</feature>
<feature type="region of interest" description="Disordered" evidence="1">
    <location>
        <begin position="1"/>
        <end position="62"/>
    </location>
</feature>
<gene>
    <name evidence="2" type="ORF">E9228_002385</name>
</gene>
<comment type="caution">
    <text evidence="2">The sequence shown here is derived from an EMBL/GenBank/DDBJ whole genome shotgun (WGS) entry which is preliminary data.</text>
</comment>
<accession>A0ABX0TA26</accession>
<evidence type="ECO:0000313" key="2">
    <source>
        <dbReference type="EMBL" id="NII41738.1"/>
    </source>
</evidence>
<feature type="compositionally biased region" description="Basic and acidic residues" evidence="1">
    <location>
        <begin position="1"/>
        <end position="14"/>
    </location>
</feature>
<organism evidence="2 3">
    <name type="scientific">Curtobacterium salicis</name>
    <dbReference type="NCBI Taxonomy" id="1779862"/>
    <lineage>
        <taxon>Bacteria</taxon>
        <taxon>Bacillati</taxon>
        <taxon>Actinomycetota</taxon>
        <taxon>Actinomycetes</taxon>
        <taxon>Micrococcales</taxon>
        <taxon>Microbacteriaceae</taxon>
        <taxon>Curtobacterium</taxon>
    </lineage>
</organism>
<proteinExistence type="predicted"/>
<keyword evidence="3" id="KW-1185">Reference proteome</keyword>
<dbReference type="Proteomes" id="UP001318300">
    <property type="component" value="Unassembled WGS sequence"/>
</dbReference>
<protein>
    <submittedName>
        <fullName evidence="2">Uncharacterized protein</fullName>
    </submittedName>
</protein>
<evidence type="ECO:0000256" key="1">
    <source>
        <dbReference type="SAM" id="MobiDB-lite"/>
    </source>
</evidence>
<dbReference type="RefSeq" id="WP_166780742.1">
    <property type="nucleotide sequence ID" value="NZ_JAAOYO010000003.1"/>
</dbReference>
<evidence type="ECO:0000313" key="3">
    <source>
        <dbReference type="Proteomes" id="UP001318300"/>
    </source>
</evidence>
<name>A0ABX0TA26_9MICO</name>
<reference evidence="2 3" key="1">
    <citation type="submission" date="2020-03" db="EMBL/GenBank/DDBJ databases">
        <title>Above-ground endophytic microbial communities from plants in different locations in the United States.</title>
        <authorList>
            <person name="Frank C."/>
        </authorList>
    </citation>
    <scope>NUCLEOTIDE SEQUENCE [LARGE SCALE GENOMIC DNA]</scope>
    <source>
        <strain evidence="2 3">WW7</strain>
    </source>
</reference>
<sequence>MSNDTTAHDPEGTPKPDGLGDDGTVPNEPGGVAAGFTGDASHFNPEEDASADDAATDGDSDA</sequence>
<dbReference type="EMBL" id="JAAOYO010000003">
    <property type="protein sequence ID" value="NII41738.1"/>
    <property type="molecule type" value="Genomic_DNA"/>
</dbReference>